<dbReference type="Gramene" id="mRNA:HanXRQr2_Chr10g0438271">
    <property type="protein sequence ID" value="mRNA:HanXRQr2_Chr10g0438271"/>
    <property type="gene ID" value="HanXRQr2_Chr10g0438271"/>
</dbReference>
<accession>A0A251TNK4</accession>
<reference evidence="1 3" key="1">
    <citation type="journal article" date="2017" name="Nature">
        <title>The sunflower genome provides insights into oil metabolism, flowering and Asterid evolution.</title>
        <authorList>
            <person name="Badouin H."/>
            <person name="Gouzy J."/>
            <person name="Grassa C.J."/>
            <person name="Murat F."/>
            <person name="Staton S.E."/>
            <person name="Cottret L."/>
            <person name="Lelandais-Briere C."/>
            <person name="Owens G.L."/>
            <person name="Carrere S."/>
            <person name="Mayjonade B."/>
            <person name="Legrand L."/>
            <person name="Gill N."/>
            <person name="Kane N.C."/>
            <person name="Bowers J.E."/>
            <person name="Hubner S."/>
            <person name="Bellec A."/>
            <person name="Berard A."/>
            <person name="Berges H."/>
            <person name="Blanchet N."/>
            <person name="Boniface M.C."/>
            <person name="Brunel D."/>
            <person name="Catrice O."/>
            <person name="Chaidir N."/>
            <person name="Claudel C."/>
            <person name="Donnadieu C."/>
            <person name="Faraut T."/>
            <person name="Fievet G."/>
            <person name="Helmstetter N."/>
            <person name="King M."/>
            <person name="Knapp S.J."/>
            <person name="Lai Z."/>
            <person name="Le Paslier M.C."/>
            <person name="Lippi Y."/>
            <person name="Lorenzon L."/>
            <person name="Mandel J.R."/>
            <person name="Marage G."/>
            <person name="Marchand G."/>
            <person name="Marquand E."/>
            <person name="Bret-Mestries E."/>
            <person name="Morien E."/>
            <person name="Nambeesan S."/>
            <person name="Nguyen T."/>
            <person name="Pegot-Espagnet P."/>
            <person name="Pouilly N."/>
            <person name="Raftis F."/>
            <person name="Sallet E."/>
            <person name="Schiex T."/>
            <person name="Thomas J."/>
            <person name="Vandecasteele C."/>
            <person name="Vares D."/>
            <person name="Vear F."/>
            <person name="Vautrin S."/>
            <person name="Crespi M."/>
            <person name="Mangin B."/>
            <person name="Burke J.M."/>
            <person name="Salse J."/>
            <person name="Munos S."/>
            <person name="Vincourt P."/>
            <person name="Rieseberg L.H."/>
            <person name="Langlade N.B."/>
        </authorList>
    </citation>
    <scope>NUCLEOTIDE SEQUENCE [LARGE SCALE GENOMIC DNA]</scope>
    <source>
        <strain evidence="3">cv. SF193</strain>
        <tissue evidence="1">Leaves</tissue>
    </source>
</reference>
<gene>
    <name evidence="2" type="ORF">HannXRQ_Chr10g0300311</name>
    <name evidence="1" type="ORF">HanXRQr2_Chr10g0438271</name>
</gene>
<evidence type="ECO:0000313" key="3">
    <source>
        <dbReference type="Proteomes" id="UP000215914"/>
    </source>
</evidence>
<name>A0A251TNK4_HELAN</name>
<reference evidence="2" key="2">
    <citation type="submission" date="2017-02" db="EMBL/GenBank/DDBJ databases">
        <title>Sunflower complete genome.</title>
        <authorList>
            <person name="Langlade N."/>
            <person name="Munos S."/>
        </authorList>
    </citation>
    <scope>NUCLEOTIDE SEQUENCE [LARGE SCALE GENOMIC DNA]</scope>
    <source>
        <tissue evidence="2">Leaves</tissue>
    </source>
</reference>
<dbReference type="AlphaFoldDB" id="A0A251TNK4"/>
<dbReference type="EMBL" id="CM007899">
    <property type="protein sequence ID" value="OTG11581.1"/>
    <property type="molecule type" value="Genomic_DNA"/>
</dbReference>
<evidence type="ECO:0000313" key="1">
    <source>
        <dbReference type="EMBL" id="KAF5786224.1"/>
    </source>
</evidence>
<protein>
    <submittedName>
        <fullName evidence="2">Uncharacterized protein</fullName>
    </submittedName>
</protein>
<proteinExistence type="predicted"/>
<keyword evidence="3" id="KW-1185">Reference proteome</keyword>
<dbReference type="Proteomes" id="UP000215914">
    <property type="component" value="Chromosome 10"/>
</dbReference>
<dbReference type="InParanoid" id="A0A251TNK4"/>
<dbReference type="EMBL" id="MNCJ02000325">
    <property type="protein sequence ID" value="KAF5786224.1"/>
    <property type="molecule type" value="Genomic_DNA"/>
</dbReference>
<sequence>MYIINMVYPLRPTHCHYPTHLVIYTKSNSIQSFIPSQFKTQKLGFLFLSCRRPNSCLSPSHFRNHSSSSSSLRWRRYSLSPVSLEIECSRSNEEEEGQKKKKI</sequence>
<evidence type="ECO:0000313" key="2">
    <source>
        <dbReference type="EMBL" id="OTG11581.1"/>
    </source>
</evidence>
<organism evidence="2 3">
    <name type="scientific">Helianthus annuus</name>
    <name type="common">Common sunflower</name>
    <dbReference type="NCBI Taxonomy" id="4232"/>
    <lineage>
        <taxon>Eukaryota</taxon>
        <taxon>Viridiplantae</taxon>
        <taxon>Streptophyta</taxon>
        <taxon>Embryophyta</taxon>
        <taxon>Tracheophyta</taxon>
        <taxon>Spermatophyta</taxon>
        <taxon>Magnoliopsida</taxon>
        <taxon>eudicotyledons</taxon>
        <taxon>Gunneridae</taxon>
        <taxon>Pentapetalae</taxon>
        <taxon>asterids</taxon>
        <taxon>campanulids</taxon>
        <taxon>Asterales</taxon>
        <taxon>Asteraceae</taxon>
        <taxon>Asteroideae</taxon>
        <taxon>Heliantheae alliance</taxon>
        <taxon>Heliantheae</taxon>
        <taxon>Helianthus</taxon>
    </lineage>
</organism>
<reference evidence="1" key="3">
    <citation type="submission" date="2020-06" db="EMBL/GenBank/DDBJ databases">
        <title>Helianthus annuus Genome sequencing and assembly Release 2.</title>
        <authorList>
            <person name="Gouzy J."/>
            <person name="Langlade N."/>
            <person name="Munos S."/>
        </authorList>
    </citation>
    <scope>NUCLEOTIDE SEQUENCE</scope>
    <source>
        <tissue evidence="1">Leaves</tissue>
    </source>
</reference>